<dbReference type="GO" id="GO:0046872">
    <property type="term" value="F:metal ion binding"/>
    <property type="evidence" value="ECO:0007669"/>
    <property type="project" value="UniProtKB-KW"/>
</dbReference>
<keyword evidence="5" id="KW-0560">Oxidoreductase</keyword>
<comment type="cofactor">
    <cofactor evidence="1">
        <name>Fe(2+)</name>
        <dbReference type="ChEBI" id="CHEBI:29033"/>
    </cofactor>
</comment>
<proteinExistence type="inferred from homology"/>
<evidence type="ECO:0000313" key="10">
    <source>
        <dbReference type="Proteomes" id="UP000054266"/>
    </source>
</evidence>
<gene>
    <name evidence="9" type="ORF">PV04_08669</name>
</gene>
<keyword evidence="3" id="KW-0479">Metal-binding</keyword>
<feature type="domain" description="TauD/TfdA-like" evidence="8">
    <location>
        <begin position="105"/>
        <end position="373"/>
    </location>
</feature>
<name>A0A0D2CEZ9_9EURO</name>
<evidence type="ECO:0000256" key="2">
    <source>
        <dbReference type="ARBA" id="ARBA00005896"/>
    </source>
</evidence>
<dbReference type="AlphaFoldDB" id="A0A0D2CEZ9"/>
<accession>A0A0D2CEZ9</accession>
<dbReference type="PANTHER" id="PTHR30468:SF31">
    <property type="entry name" value="ALPHA-KETOGLUTARATE-DEPENDENT SULFONATE DIOXYGENASE-RELATED"/>
    <property type="match status" value="1"/>
</dbReference>
<feature type="compositionally biased region" description="Basic and acidic residues" evidence="7">
    <location>
        <begin position="44"/>
        <end position="53"/>
    </location>
</feature>
<feature type="region of interest" description="Disordered" evidence="7">
    <location>
        <begin position="1"/>
        <end position="54"/>
    </location>
</feature>
<dbReference type="HOGENOM" id="CLU_036005_0_1_1"/>
<dbReference type="SUPFAM" id="SSF51197">
    <property type="entry name" value="Clavaminate synthase-like"/>
    <property type="match status" value="1"/>
</dbReference>
<dbReference type="InterPro" id="IPR051323">
    <property type="entry name" value="AtsK-like"/>
</dbReference>
<keyword evidence="6" id="KW-0408">Iron</keyword>
<dbReference type="STRING" id="5601.A0A0D2CEZ9"/>
<dbReference type="InterPro" id="IPR003819">
    <property type="entry name" value="TauD/TfdA-like"/>
</dbReference>
<organism evidence="9 10">
    <name type="scientific">Phialophora macrospora</name>
    <dbReference type="NCBI Taxonomy" id="1851006"/>
    <lineage>
        <taxon>Eukaryota</taxon>
        <taxon>Fungi</taxon>
        <taxon>Dikarya</taxon>
        <taxon>Ascomycota</taxon>
        <taxon>Pezizomycotina</taxon>
        <taxon>Eurotiomycetes</taxon>
        <taxon>Chaetothyriomycetidae</taxon>
        <taxon>Chaetothyriales</taxon>
        <taxon>Herpotrichiellaceae</taxon>
        <taxon>Phialophora</taxon>
    </lineage>
</organism>
<dbReference type="GO" id="GO:0016706">
    <property type="term" value="F:2-oxoglutarate-dependent dioxygenase activity"/>
    <property type="evidence" value="ECO:0007669"/>
    <property type="project" value="TreeGrafter"/>
</dbReference>
<comment type="similarity">
    <text evidence="2">Belongs to the TfdA dioxygenase family.</text>
</comment>
<protein>
    <recommendedName>
        <fullName evidence="8">TauD/TfdA-like domain-containing protein</fullName>
    </recommendedName>
</protein>
<dbReference type="EMBL" id="KN846961">
    <property type="protein sequence ID" value="KIW63686.1"/>
    <property type="molecule type" value="Genomic_DNA"/>
</dbReference>
<evidence type="ECO:0000256" key="3">
    <source>
        <dbReference type="ARBA" id="ARBA00022723"/>
    </source>
</evidence>
<dbReference type="PANTHER" id="PTHR30468">
    <property type="entry name" value="ALPHA-KETOGLUTARATE-DEPENDENT SULFONATE DIOXYGENASE"/>
    <property type="match status" value="1"/>
</dbReference>
<dbReference type="Pfam" id="PF02668">
    <property type="entry name" value="TauD"/>
    <property type="match status" value="1"/>
</dbReference>
<reference evidence="9 10" key="1">
    <citation type="submission" date="2015-01" db="EMBL/GenBank/DDBJ databases">
        <title>The Genome Sequence of Capronia semiimmersa CBS27337.</title>
        <authorList>
            <consortium name="The Broad Institute Genomics Platform"/>
            <person name="Cuomo C."/>
            <person name="de Hoog S."/>
            <person name="Gorbushina A."/>
            <person name="Stielow B."/>
            <person name="Teixiera M."/>
            <person name="Abouelleil A."/>
            <person name="Chapman S.B."/>
            <person name="Priest M."/>
            <person name="Young S.K."/>
            <person name="Wortman J."/>
            <person name="Nusbaum C."/>
            <person name="Birren B."/>
        </authorList>
    </citation>
    <scope>NUCLEOTIDE SEQUENCE [LARGE SCALE GENOMIC DNA]</scope>
    <source>
        <strain evidence="9 10">CBS 27337</strain>
    </source>
</reference>
<dbReference type="Gene3D" id="3.60.130.10">
    <property type="entry name" value="Clavaminate synthase-like"/>
    <property type="match status" value="1"/>
</dbReference>
<evidence type="ECO:0000259" key="8">
    <source>
        <dbReference type="Pfam" id="PF02668"/>
    </source>
</evidence>
<keyword evidence="10" id="KW-1185">Reference proteome</keyword>
<evidence type="ECO:0000256" key="6">
    <source>
        <dbReference type="ARBA" id="ARBA00023004"/>
    </source>
</evidence>
<evidence type="ECO:0000256" key="4">
    <source>
        <dbReference type="ARBA" id="ARBA00022964"/>
    </source>
</evidence>
<dbReference type="InterPro" id="IPR042098">
    <property type="entry name" value="TauD-like_sf"/>
</dbReference>
<evidence type="ECO:0000256" key="1">
    <source>
        <dbReference type="ARBA" id="ARBA00001954"/>
    </source>
</evidence>
<evidence type="ECO:0000313" key="9">
    <source>
        <dbReference type="EMBL" id="KIW63686.1"/>
    </source>
</evidence>
<keyword evidence="4" id="KW-0223">Dioxygenase</keyword>
<dbReference type="FunFam" id="3.60.130.10:FF:000003">
    <property type="entry name" value="Alpha-ketoglutarate-dependent taurine dioxygenase"/>
    <property type="match status" value="1"/>
</dbReference>
<evidence type="ECO:0000256" key="5">
    <source>
        <dbReference type="ARBA" id="ARBA00023002"/>
    </source>
</evidence>
<feature type="region of interest" description="Disordered" evidence="7">
    <location>
        <begin position="379"/>
        <end position="413"/>
    </location>
</feature>
<dbReference type="GO" id="GO:0005737">
    <property type="term" value="C:cytoplasm"/>
    <property type="evidence" value="ECO:0007669"/>
    <property type="project" value="TreeGrafter"/>
</dbReference>
<sequence length="413" mass="46743">MAPHAEEVIPTDYHTQSDGVTKTISGKFSSTKDPAAELAKPRPRLSDKYEPGRVEPVSDEEYAYDHLRPYFPDVQWKALEETPYEDKGLLGDPRFRNLLDAADEVFDYVPKIGTEIIGIRLSRLTDAQKNDLARLVATRGVVFFRNQDDFDIEEQRELGRSFGTLHRHATTSMPQKEGLDDVHVIYTTDQSLDQRALFTPSYLWHSDVTYETQPPSYTSLKVLTGPPRGGGGNTLWCSQYAIYDVLSGPMQQYLESLTALHSADEQAAGSRATGRPVRREPVTTEHPLVRVNPVTGWKSVFFNPGFVTKIVGVPKAESDAIIRYLNELITTTQEAHVRFQWGKHDVAIWDNRCTNHTATYGFLPHKRHAVRVTVAAEQPYFSPDGKSQEEEYNKKWGLPQTNKDGARRSNYND</sequence>
<evidence type="ECO:0000256" key="7">
    <source>
        <dbReference type="SAM" id="MobiDB-lite"/>
    </source>
</evidence>
<feature type="compositionally biased region" description="Polar residues" evidence="7">
    <location>
        <begin position="399"/>
        <end position="413"/>
    </location>
</feature>
<dbReference type="Proteomes" id="UP000054266">
    <property type="component" value="Unassembled WGS sequence"/>
</dbReference>
<feature type="compositionally biased region" description="Polar residues" evidence="7">
    <location>
        <begin position="13"/>
        <end position="32"/>
    </location>
</feature>